<dbReference type="InterPro" id="IPR002318">
    <property type="entry name" value="Ala-tRNA-lgiase_IIc"/>
</dbReference>
<dbReference type="OrthoDB" id="9803884at2"/>
<keyword evidence="15" id="KW-0175">Coiled coil</keyword>
<dbReference type="InterPro" id="IPR018165">
    <property type="entry name" value="Ala-tRNA-synth_IIc_core"/>
</dbReference>
<accession>A0A2U3LJE1</accession>
<dbReference type="InterPro" id="IPR018164">
    <property type="entry name" value="Ala-tRNA-synth_IIc_N"/>
</dbReference>
<dbReference type="Gene3D" id="6.10.250.550">
    <property type="match status" value="1"/>
</dbReference>
<keyword evidence="8 14" id="KW-0067">ATP-binding</keyword>
<dbReference type="NCBIfam" id="TIGR00344">
    <property type="entry name" value="alaS"/>
    <property type="match status" value="1"/>
</dbReference>
<dbReference type="Proteomes" id="UP000238916">
    <property type="component" value="Unassembled WGS sequence"/>
</dbReference>
<dbReference type="InterPro" id="IPR023033">
    <property type="entry name" value="Ala_tRNA_ligase_euk/bac"/>
</dbReference>
<dbReference type="CDD" id="cd00673">
    <property type="entry name" value="AlaRS_core"/>
    <property type="match status" value="1"/>
</dbReference>
<dbReference type="Gene3D" id="2.40.30.130">
    <property type="match status" value="1"/>
</dbReference>
<keyword evidence="3 14" id="KW-0820">tRNA-binding</keyword>
<dbReference type="InterPro" id="IPR009000">
    <property type="entry name" value="Transl_B-barrel_sf"/>
</dbReference>
<feature type="binding site" evidence="14">
    <location>
        <position position="666"/>
    </location>
    <ligand>
        <name>Zn(2+)</name>
        <dbReference type="ChEBI" id="CHEBI:29105"/>
    </ligand>
</feature>
<dbReference type="PANTHER" id="PTHR11777:SF9">
    <property type="entry name" value="ALANINE--TRNA LIGASE, CYTOPLASMIC"/>
    <property type="match status" value="1"/>
</dbReference>
<evidence type="ECO:0000256" key="10">
    <source>
        <dbReference type="ARBA" id="ARBA00022917"/>
    </source>
</evidence>
<evidence type="ECO:0000256" key="9">
    <source>
        <dbReference type="ARBA" id="ARBA00022884"/>
    </source>
</evidence>
<evidence type="ECO:0000256" key="11">
    <source>
        <dbReference type="ARBA" id="ARBA00023146"/>
    </source>
</evidence>
<evidence type="ECO:0000256" key="3">
    <source>
        <dbReference type="ARBA" id="ARBA00022555"/>
    </source>
</evidence>
<dbReference type="GO" id="GO:0005524">
    <property type="term" value="F:ATP binding"/>
    <property type="evidence" value="ECO:0007669"/>
    <property type="project" value="UniProtKB-UniRule"/>
</dbReference>
<keyword evidence="5 14" id="KW-0479">Metal-binding</keyword>
<keyword evidence="14" id="KW-0963">Cytoplasm</keyword>
<evidence type="ECO:0000256" key="6">
    <source>
        <dbReference type="ARBA" id="ARBA00022741"/>
    </source>
</evidence>
<dbReference type="Pfam" id="PF07973">
    <property type="entry name" value="tRNA_SAD"/>
    <property type="match status" value="1"/>
</dbReference>
<feature type="binding site" evidence="14">
    <location>
        <position position="670"/>
    </location>
    <ligand>
        <name>Zn(2+)</name>
        <dbReference type="ChEBI" id="CHEBI:29105"/>
    </ligand>
</feature>
<evidence type="ECO:0000256" key="15">
    <source>
        <dbReference type="SAM" id="Coils"/>
    </source>
</evidence>
<evidence type="ECO:0000256" key="12">
    <source>
        <dbReference type="ARBA" id="ARBA00024779"/>
    </source>
</evidence>
<dbReference type="Gene3D" id="3.30.54.20">
    <property type="match status" value="1"/>
</dbReference>
<dbReference type="Pfam" id="PF01411">
    <property type="entry name" value="tRNA-synt_2c"/>
    <property type="match status" value="1"/>
</dbReference>
<comment type="catalytic activity">
    <reaction evidence="13 14">
        <text>tRNA(Ala) + L-alanine + ATP = L-alanyl-tRNA(Ala) + AMP + diphosphate</text>
        <dbReference type="Rhea" id="RHEA:12540"/>
        <dbReference type="Rhea" id="RHEA-COMP:9657"/>
        <dbReference type="Rhea" id="RHEA-COMP:9923"/>
        <dbReference type="ChEBI" id="CHEBI:30616"/>
        <dbReference type="ChEBI" id="CHEBI:33019"/>
        <dbReference type="ChEBI" id="CHEBI:57972"/>
        <dbReference type="ChEBI" id="CHEBI:78442"/>
        <dbReference type="ChEBI" id="CHEBI:78497"/>
        <dbReference type="ChEBI" id="CHEBI:456215"/>
        <dbReference type="EC" id="6.1.1.7"/>
    </reaction>
</comment>
<dbReference type="GO" id="GO:0140096">
    <property type="term" value="F:catalytic activity, acting on a protein"/>
    <property type="evidence" value="ECO:0007669"/>
    <property type="project" value="UniProtKB-ARBA"/>
</dbReference>
<dbReference type="SUPFAM" id="SSF55186">
    <property type="entry name" value="ThrRS/AlaRS common domain"/>
    <property type="match status" value="1"/>
</dbReference>
<dbReference type="FunFam" id="3.30.54.20:FF:000001">
    <property type="entry name" value="Alanine--tRNA ligase"/>
    <property type="match status" value="1"/>
</dbReference>
<dbReference type="GO" id="GO:0006419">
    <property type="term" value="P:alanyl-tRNA aminoacylation"/>
    <property type="evidence" value="ECO:0007669"/>
    <property type="project" value="UniProtKB-UniRule"/>
</dbReference>
<evidence type="ECO:0000256" key="4">
    <source>
        <dbReference type="ARBA" id="ARBA00022598"/>
    </source>
</evidence>
<evidence type="ECO:0000256" key="2">
    <source>
        <dbReference type="ARBA" id="ARBA00008226"/>
    </source>
</evidence>
<evidence type="ECO:0000313" key="19">
    <source>
        <dbReference type="Proteomes" id="UP000238916"/>
    </source>
</evidence>
<dbReference type="GO" id="GO:0000049">
    <property type="term" value="F:tRNA binding"/>
    <property type="evidence" value="ECO:0007669"/>
    <property type="project" value="UniProtKB-KW"/>
</dbReference>
<dbReference type="Gene3D" id="3.10.310.40">
    <property type="match status" value="1"/>
</dbReference>
<evidence type="ECO:0000256" key="14">
    <source>
        <dbReference type="HAMAP-Rule" id="MF_00036"/>
    </source>
</evidence>
<dbReference type="Gene3D" id="3.30.980.10">
    <property type="entry name" value="Threonyl-trna Synthetase, Chain A, domain 2"/>
    <property type="match status" value="1"/>
</dbReference>
<protein>
    <recommendedName>
        <fullName evidence="14">Alanine--tRNA ligase</fullName>
        <ecNumber evidence="14">6.1.1.7</ecNumber>
    </recommendedName>
    <alternativeName>
        <fullName evidence="14">Alanyl-tRNA synthetase</fullName>
        <shortName evidence="14">AlaRS</shortName>
    </alternativeName>
</protein>
<dbReference type="EC" id="6.1.1.7" evidence="14"/>
<dbReference type="SUPFAM" id="SSF101353">
    <property type="entry name" value="Putative anticodon-binding domain of alanyl-tRNA synthetase (AlaRS)"/>
    <property type="match status" value="1"/>
</dbReference>
<feature type="region of interest" description="Disordered" evidence="16">
    <location>
        <begin position="841"/>
        <end position="860"/>
    </location>
</feature>
<dbReference type="FunFam" id="3.30.980.10:FF:000004">
    <property type="entry name" value="Alanine--tRNA ligase, cytoplasmic"/>
    <property type="match status" value="1"/>
</dbReference>
<dbReference type="InterPro" id="IPR018162">
    <property type="entry name" value="Ala-tRNA-ligase_IIc_anticod-bd"/>
</dbReference>
<keyword evidence="6 14" id="KW-0547">Nucleotide-binding</keyword>
<dbReference type="PANTHER" id="PTHR11777">
    <property type="entry name" value="ALANYL-TRNA SYNTHETASE"/>
    <property type="match status" value="1"/>
</dbReference>
<comment type="similarity">
    <text evidence="2 14">Belongs to the class-II aminoacyl-tRNA synthetase family.</text>
</comment>
<dbReference type="GO" id="GO:0004813">
    <property type="term" value="F:alanine-tRNA ligase activity"/>
    <property type="evidence" value="ECO:0007669"/>
    <property type="project" value="UniProtKB-UniRule"/>
</dbReference>
<dbReference type="InterPro" id="IPR012947">
    <property type="entry name" value="tRNA_SAD"/>
</dbReference>
<evidence type="ECO:0000259" key="17">
    <source>
        <dbReference type="PROSITE" id="PS50860"/>
    </source>
</evidence>
<keyword evidence="9 14" id="KW-0694">RNA-binding</keyword>
<evidence type="ECO:0000256" key="1">
    <source>
        <dbReference type="ARBA" id="ARBA00004496"/>
    </source>
</evidence>
<dbReference type="FunFam" id="3.30.930.10:FF:000004">
    <property type="entry name" value="Alanine--tRNA ligase"/>
    <property type="match status" value="1"/>
</dbReference>
<sequence>MYTGNELRDMFLKYFEARGHRMLPSASLIPKDDPTLLLTVAGMVPFKPYFQRRVEPPFPRATTAQKCVRTPDLEVVGKTARHHTYFEMLGNFSFGDYFKNEAIPWAWEYITEVLKIPVEKLWVTIYPEDTEAKQIWIEKAGVKPERIIGDPENFWAAGPTGPCGPCSEIYVDLGEARGCGKPDCGAGSCDCDRFLEIWNLVFMQYNRDEAGVLTPLPKQNIDTGMGLERIASVMQGVETNFDTDLFRPIIDHVAALGGIRYKDNLKNDQALKVVADHVRAVAFMLADGIRPNNEGRGYVLRRILRRAIRYAKLLGINKPFLESVFQIIQRDYAQAYPELKENENFILNHLRLEEKNFQATLEQGTQMLQEKVKEIIQQGETVLTGQDAFYLYETYGFPVELTEEILEEQGLSIDFASYKTAAQEHRLRAKEQSQQMRAVVESPELMEKAKRLGVTPFIGYEQVSAVTQIEGLFVDGKEMQDVGAGEEALVFLTKTPFYAESGGQVSDIGLLKTPRAEAQVLEVKKGVTGTMYHRVQVMTGVIHLGETVEAEINNVERQATTRHHSATHLLQAALRSVLGEHVQQAGSLVTPERLRFDFTHFSPLTTDGLRAVEGLINEAVLKNMSVEATEMSLVEARSSGATALFGEKYGETVRVVRMAMFSQELCGGTHVKATGEIGLVKILSEGGIGAGLRRIEAVAGLEALAYLRALDEQVMEVAQTLKAQPTEVSKRVNGLVSQVKDLEREIVQLQGKLGRNEAEGLLKRIEEIEGIPVIAAQVHVPDMEGLRQMADLLRGKLKTGVIVLGSVSEGKVNLVTVVTPTGLSGLHAGQIIKEVAKITGGSGGGRPDMAQAGGKDPSKLGEAIDRVPALLQKFLKK</sequence>
<dbReference type="SMART" id="SM00863">
    <property type="entry name" value="tRNA_SAD"/>
    <property type="match status" value="1"/>
</dbReference>
<dbReference type="FunFam" id="3.10.310.40:FF:000001">
    <property type="entry name" value="Alanine--tRNA ligase"/>
    <property type="match status" value="1"/>
</dbReference>
<feature type="binding site" evidence="14">
    <location>
        <position position="568"/>
    </location>
    <ligand>
        <name>Zn(2+)</name>
        <dbReference type="ChEBI" id="CHEBI:29105"/>
    </ligand>
</feature>
<comment type="domain">
    <text evidence="14">Consists of three domains; the N-terminal catalytic domain, the editing domain and the C-terminal C-Ala domain. The editing domain removes incorrectly charged amino acids, while the C-Ala domain, along with tRNA(Ala), serves as a bridge to cooperatively bring together the editing and aminoacylation centers thus stimulating deacylation of misacylated tRNAs.</text>
</comment>
<keyword evidence="7 14" id="KW-0862">Zinc</keyword>
<comment type="subcellular location">
    <subcellularLocation>
        <location evidence="1 14">Cytoplasm</location>
    </subcellularLocation>
</comment>
<dbReference type="GO" id="GO:0005829">
    <property type="term" value="C:cytosol"/>
    <property type="evidence" value="ECO:0007669"/>
    <property type="project" value="TreeGrafter"/>
</dbReference>
<dbReference type="AlphaFoldDB" id="A0A2U3LJE1"/>
<evidence type="ECO:0000313" key="18">
    <source>
        <dbReference type="EMBL" id="SPF52075.1"/>
    </source>
</evidence>
<evidence type="ECO:0000256" key="5">
    <source>
        <dbReference type="ARBA" id="ARBA00022723"/>
    </source>
</evidence>
<keyword evidence="4 14" id="KW-0436">Ligase</keyword>
<keyword evidence="10 14" id="KW-0648">Protein biosynthesis</keyword>
<dbReference type="EMBL" id="OMOF01000512">
    <property type="protein sequence ID" value="SPF52075.1"/>
    <property type="molecule type" value="Genomic_DNA"/>
</dbReference>
<evidence type="ECO:0000256" key="13">
    <source>
        <dbReference type="ARBA" id="ARBA00048300"/>
    </source>
</evidence>
<dbReference type="SUPFAM" id="SSF55681">
    <property type="entry name" value="Class II aaRS and biotin synthetases"/>
    <property type="match status" value="1"/>
</dbReference>
<dbReference type="PRINTS" id="PR00980">
    <property type="entry name" value="TRNASYNTHALA"/>
</dbReference>
<evidence type="ECO:0000256" key="7">
    <source>
        <dbReference type="ARBA" id="ARBA00022833"/>
    </source>
</evidence>
<organism evidence="18 19">
    <name type="scientific">Candidatus Desulfosporosinus infrequens</name>
    <dbReference type="NCBI Taxonomy" id="2043169"/>
    <lineage>
        <taxon>Bacteria</taxon>
        <taxon>Bacillati</taxon>
        <taxon>Bacillota</taxon>
        <taxon>Clostridia</taxon>
        <taxon>Eubacteriales</taxon>
        <taxon>Desulfitobacteriaceae</taxon>
        <taxon>Desulfosporosinus</taxon>
    </lineage>
</organism>
<evidence type="ECO:0000256" key="8">
    <source>
        <dbReference type="ARBA" id="ARBA00022840"/>
    </source>
</evidence>
<dbReference type="HAMAP" id="MF_00036_B">
    <property type="entry name" value="Ala_tRNA_synth_B"/>
    <property type="match status" value="1"/>
</dbReference>
<dbReference type="GO" id="GO:0008270">
    <property type="term" value="F:zinc ion binding"/>
    <property type="evidence" value="ECO:0007669"/>
    <property type="project" value="UniProtKB-UniRule"/>
</dbReference>
<dbReference type="FunFam" id="2.40.30.130:FF:000001">
    <property type="entry name" value="Alanine--tRNA ligase"/>
    <property type="match status" value="1"/>
</dbReference>
<gene>
    <name evidence="14 18" type="primary">alaS</name>
    <name evidence="18" type="ORF">SBF1_560007</name>
</gene>
<evidence type="ECO:0000256" key="16">
    <source>
        <dbReference type="SAM" id="MobiDB-lite"/>
    </source>
</evidence>
<name>A0A2U3LJE1_9FIRM</name>
<dbReference type="InterPro" id="IPR045864">
    <property type="entry name" value="aa-tRNA-synth_II/BPL/LPL"/>
</dbReference>
<keyword evidence="11 14" id="KW-0030">Aminoacyl-tRNA synthetase</keyword>
<dbReference type="InterPro" id="IPR018163">
    <property type="entry name" value="Thr/Ala-tRNA-synth_IIc_edit"/>
</dbReference>
<feature type="binding site" evidence="14">
    <location>
        <position position="564"/>
    </location>
    <ligand>
        <name>Zn(2+)</name>
        <dbReference type="ChEBI" id="CHEBI:29105"/>
    </ligand>
</feature>
<dbReference type="InterPro" id="IPR050058">
    <property type="entry name" value="Ala-tRNA_ligase"/>
</dbReference>
<dbReference type="PROSITE" id="PS50860">
    <property type="entry name" value="AA_TRNA_LIGASE_II_ALA"/>
    <property type="match status" value="1"/>
</dbReference>
<dbReference type="GO" id="GO:0016740">
    <property type="term" value="F:transferase activity"/>
    <property type="evidence" value="ECO:0007669"/>
    <property type="project" value="UniProtKB-ARBA"/>
</dbReference>
<dbReference type="Gene3D" id="3.30.930.10">
    <property type="entry name" value="Bira Bifunctional Protein, Domain 2"/>
    <property type="match status" value="1"/>
</dbReference>
<proteinExistence type="inferred from homology"/>
<dbReference type="InterPro" id="IPR003156">
    <property type="entry name" value="DHHA1_dom"/>
</dbReference>
<feature type="coiled-coil region" evidence="15">
    <location>
        <begin position="732"/>
        <end position="759"/>
    </location>
</feature>
<dbReference type="SUPFAM" id="SSF50447">
    <property type="entry name" value="Translation proteins"/>
    <property type="match status" value="1"/>
</dbReference>
<feature type="domain" description="Alanyl-transfer RNA synthetases family profile" evidence="17">
    <location>
        <begin position="2"/>
        <end position="709"/>
    </location>
</feature>
<dbReference type="GO" id="GO:0002161">
    <property type="term" value="F:aminoacyl-tRNA deacylase activity"/>
    <property type="evidence" value="ECO:0007669"/>
    <property type="project" value="TreeGrafter"/>
</dbReference>
<comment type="cofactor">
    <cofactor evidence="14">
        <name>Zn(2+)</name>
        <dbReference type="ChEBI" id="CHEBI:29105"/>
    </cofactor>
    <text evidence="14">Binds 1 zinc ion per subunit.</text>
</comment>
<dbReference type="Pfam" id="PF02272">
    <property type="entry name" value="DHHA1"/>
    <property type="match status" value="1"/>
</dbReference>
<comment type="function">
    <text evidence="12 14">Catalyzes the attachment of alanine to tRNA(Ala) in a two-step reaction: alanine is first activated by ATP to form Ala-AMP and then transferred to the acceptor end of tRNA(Ala). Also edits incorrectly charged Ser-tRNA(Ala) and Gly-tRNA(Ala) via its editing domain.</text>
</comment>
<reference evidence="19" key="1">
    <citation type="submission" date="2018-02" db="EMBL/GenBank/DDBJ databases">
        <authorList>
            <person name="Hausmann B."/>
        </authorList>
    </citation>
    <scope>NUCLEOTIDE SEQUENCE [LARGE SCALE GENOMIC DNA]</scope>
    <source>
        <strain evidence="19">Peat soil MAG SbF1</strain>
    </source>
</reference>